<evidence type="ECO:0000256" key="9">
    <source>
        <dbReference type="ARBA" id="ARBA00023014"/>
    </source>
</evidence>
<feature type="domain" description="NADH:flavin oxidoreductase/NADH oxidase N-terminal" evidence="10">
    <location>
        <begin position="7"/>
        <end position="361"/>
    </location>
</feature>
<feature type="domain" description="FAD/NAD(P)-binding" evidence="11">
    <location>
        <begin position="409"/>
        <end position="683"/>
    </location>
</feature>
<dbReference type="Gene3D" id="3.40.50.720">
    <property type="entry name" value="NAD(P)-binding Rossmann-like Domain"/>
    <property type="match status" value="2"/>
</dbReference>
<dbReference type="GO" id="GO:0051536">
    <property type="term" value="F:iron-sulfur cluster binding"/>
    <property type="evidence" value="ECO:0007669"/>
    <property type="project" value="UniProtKB-KW"/>
</dbReference>
<dbReference type="InterPro" id="IPR013785">
    <property type="entry name" value="Aldolase_TIM"/>
</dbReference>
<dbReference type="SUPFAM" id="SSF51905">
    <property type="entry name" value="FAD/NAD(P)-binding domain"/>
    <property type="match status" value="1"/>
</dbReference>
<evidence type="ECO:0000256" key="8">
    <source>
        <dbReference type="ARBA" id="ARBA00023004"/>
    </source>
</evidence>
<dbReference type="PANTHER" id="PTHR42917:SF2">
    <property type="entry name" value="2,4-DIENOYL-COA REDUCTASE [(2E)-ENOYL-COA-PRODUCING]"/>
    <property type="match status" value="1"/>
</dbReference>
<keyword evidence="7" id="KW-0560">Oxidoreductase</keyword>
<protein>
    <submittedName>
        <fullName evidence="12">FAD-dependent oxidoreductase</fullName>
    </submittedName>
</protein>
<evidence type="ECO:0000259" key="11">
    <source>
        <dbReference type="Pfam" id="PF07992"/>
    </source>
</evidence>
<evidence type="ECO:0000259" key="10">
    <source>
        <dbReference type="Pfam" id="PF00724"/>
    </source>
</evidence>
<dbReference type="PANTHER" id="PTHR42917">
    <property type="entry name" value="2,4-DIENOYL-COA REDUCTASE"/>
    <property type="match status" value="1"/>
</dbReference>
<keyword evidence="13" id="KW-1185">Reference proteome</keyword>
<dbReference type="GO" id="GO:0010181">
    <property type="term" value="F:FMN binding"/>
    <property type="evidence" value="ECO:0007669"/>
    <property type="project" value="InterPro"/>
</dbReference>
<dbReference type="Pfam" id="PF07992">
    <property type="entry name" value="Pyr_redox_2"/>
    <property type="match status" value="1"/>
</dbReference>
<dbReference type="AlphaFoldDB" id="A0AB35WLB0"/>
<evidence type="ECO:0000256" key="7">
    <source>
        <dbReference type="ARBA" id="ARBA00023002"/>
    </source>
</evidence>
<accession>A0AB35WLB0</accession>
<dbReference type="SUPFAM" id="SSF51395">
    <property type="entry name" value="FMN-linked oxidoreductases"/>
    <property type="match status" value="1"/>
</dbReference>
<evidence type="ECO:0000256" key="1">
    <source>
        <dbReference type="ARBA" id="ARBA00001917"/>
    </source>
</evidence>
<comment type="cofactor">
    <cofactor evidence="1">
        <name>FMN</name>
        <dbReference type="ChEBI" id="CHEBI:58210"/>
    </cofactor>
</comment>
<dbReference type="CDD" id="cd02803">
    <property type="entry name" value="OYE_like_FMN_family"/>
    <property type="match status" value="1"/>
</dbReference>
<keyword evidence="6" id="KW-0479">Metal-binding</keyword>
<evidence type="ECO:0000313" key="13">
    <source>
        <dbReference type="Proteomes" id="UP001307839"/>
    </source>
</evidence>
<evidence type="ECO:0000256" key="3">
    <source>
        <dbReference type="ARBA" id="ARBA00011048"/>
    </source>
</evidence>
<evidence type="ECO:0000313" key="12">
    <source>
        <dbReference type="EMBL" id="MEE1864998.1"/>
    </source>
</evidence>
<dbReference type="InterPro" id="IPR001155">
    <property type="entry name" value="OxRdtase_FMN_N"/>
</dbReference>
<sequence length="709" mass="75444">MTKLSHLLAPGRIGPIQLRNRIIMAPMGSNFAEADGHCGERIQAYYEARAAGGAGMLIMGVCAIAFPSGTAEPYQVGVSSDEFIPGLSRLAERVHKHGAKIAMQLQHAGKNAIRDMAAGRPLWVPSIPPASSSDMMQALTPEELSSFVSAVRGRKGGIEMRVMDQDDIAQMVEWFAAAAERAQRAGFDGVEIHAAHNYIIAGFLSSYYNKRDDAYGGSLENRARLLLEVLAAVRARVGSGFGMWLRLDAEELFTPGGITLEDAKAVARLAEAAGADAVSVSAYAAITSGVAFTEAPLVQKPGAFLEWTGAIKQCVSIPVIAVGRIEPQAGESAIAANHCDFIAMGRKLLADPQLPNKLASGHLQAIRPCIYCYVCVSQIFINQRVKCAVNPQTGHESERVITPVAAAQHVAVIGGGPAGLEAARVAALRGHRVTLFERSDRLGGTLFFAALAYPENGRLLDNLLYQVEQLPIDVRLQTSVDAALLRDLDVDQVIVATGAQRAAPNIPGAEQNHVWSGDELRRLMTGDRAEEIAKRKLSLTQRTMMKAGNLIGVTDSTEAIQKLSRVWMPLGKRVTIVGGGLVGLELAEFLIARGRQVCVLESSGHLGRELAIVRRWRVLHGIRVHGGQLLTGVTVTAIEGNRVRYQTAEGEAGDVQCDSVVLASGATPDTTLADALSSAGLKVVSIGDCQSLGYIEGAIAAGNRAAREA</sequence>
<gene>
    <name evidence="12" type="ORF">V0R53_01180</name>
</gene>
<comment type="cofactor">
    <cofactor evidence="2">
        <name>[4Fe-4S] cluster</name>
        <dbReference type="ChEBI" id="CHEBI:49883"/>
    </cofactor>
</comment>
<keyword evidence="5" id="KW-0288">FMN</keyword>
<comment type="caution">
    <text evidence="12">The sequence shown here is derived from an EMBL/GenBank/DDBJ whole genome shotgun (WGS) entry which is preliminary data.</text>
</comment>
<dbReference type="Proteomes" id="UP001307839">
    <property type="component" value="Unassembled WGS sequence"/>
</dbReference>
<evidence type="ECO:0000256" key="2">
    <source>
        <dbReference type="ARBA" id="ARBA00001966"/>
    </source>
</evidence>
<dbReference type="PRINTS" id="PR00368">
    <property type="entry name" value="FADPNR"/>
</dbReference>
<keyword evidence="4" id="KW-0285">Flavoprotein</keyword>
<dbReference type="InterPro" id="IPR036188">
    <property type="entry name" value="FAD/NAD-bd_sf"/>
</dbReference>
<dbReference type="GO" id="GO:0016491">
    <property type="term" value="F:oxidoreductase activity"/>
    <property type="evidence" value="ECO:0007669"/>
    <property type="project" value="UniProtKB-KW"/>
</dbReference>
<dbReference type="EMBL" id="JAZDQP010000001">
    <property type="protein sequence ID" value="MEE1864998.1"/>
    <property type="molecule type" value="Genomic_DNA"/>
</dbReference>
<dbReference type="Pfam" id="PF00724">
    <property type="entry name" value="Oxidored_FMN"/>
    <property type="match status" value="1"/>
</dbReference>
<dbReference type="RefSeq" id="WP_330078601.1">
    <property type="nucleotide sequence ID" value="NZ_JAZDCU010000001.1"/>
</dbReference>
<dbReference type="InterPro" id="IPR051793">
    <property type="entry name" value="NADH:flavin_oxidoreductase"/>
</dbReference>
<proteinExistence type="inferred from homology"/>
<organism evidence="12 13">
    <name type="scientific">Pseudomonas auratipiscis</name>
    <dbReference type="NCBI Taxonomy" id="3115853"/>
    <lineage>
        <taxon>Bacteria</taxon>
        <taxon>Pseudomonadati</taxon>
        <taxon>Pseudomonadota</taxon>
        <taxon>Gammaproteobacteria</taxon>
        <taxon>Pseudomonadales</taxon>
        <taxon>Pseudomonadaceae</taxon>
        <taxon>Pseudomonas</taxon>
    </lineage>
</organism>
<keyword evidence="8" id="KW-0408">Iron</keyword>
<evidence type="ECO:0000256" key="6">
    <source>
        <dbReference type="ARBA" id="ARBA00022723"/>
    </source>
</evidence>
<dbReference type="PRINTS" id="PR00411">
    <property type="entry name" value="PNDRDTASEI"/>
</dbReference>
<evidence type="ECO:0000256" key="5">
    <source>
        <dbReference type="ARBA" id="ARBA00022643"/>
    </source>
</evidence>
<dbReference type="InterPro" id="IPR023753">
    <property type="entry name" value="FAD/NAD-binding_dom"/>
</dbReference>
<dbReference type="GO" id="GO:0046872">
    <property type="term" value="F:metal ion binding"/>
    <property type="evidence" value="ECO:0007669"/>
    <property type="project" value="UniProtKB-KW"/>
</dbReference>
<keyword evidence="9" id="KW-0411">Iron-sulfur</keyword>
<dbReference type="Gene3D" id="3.20.20.70">
    <property type="entry name" value="Aldolase class I"/>
    <property type="match status" value="1"/>
</dbReference>
<reference evidence="12 13" key="1">
    <citation type="submission" date="2024-01" db="EMBL/GenBank/DDBJ databases">
        <title>Unpublished Manusciprt.</title>
        <authorList>
            <person name="Duman M."/>
            <person name="Valdes E.G."/>
            <person name="Ajmi N."/>
            <person name="Altun S."/>
            <person name="Saticioglu I.B."/>
        </authorList>
    </citation>
    <scope>NUCLEOTIDE SEQUENCE [LARGE SCALE GENOMIC DNA]</scope>
    <source>
        <strain evidence="12 13">120P</strain>
    </source>
</reference>
<name>A0AB35WLB0_9PSED</name>
<evidence type="ECO:0000256" key="4">
    <source>
        <dbReference type="ARBA" id="ARBA00022630"/>
    </source>
</evidence>
<comment type="similarity">
    <text evidence="3">In the N-terminal section; belongs to the NADH:flavin oxidoreductase/NADH oxidase family.</text>
</comment>